<dbReference type="Proteomes" id="UP000243459">
    <property type="component" value="Chromosome 5"/>
</dbReference>
<feature type="compositionally biased region" description="Polar residues" evidence="1">
    <location>
        <begin position="130"/>
        <end position="139"/>
    </location>
</feature>
<evidence type="ECO:0000256" key="2">
    <source>
        <dbReference type="SAM" id="SignalP"/>
    </source>
</evidence>
<proteinExistence type="predicted"/>
<accession>A0A5P1ETM5</accession>
<protein>
    <submittedName>
        <fullName evidence="3">Uncharacterized protein</fullName>
    </submittedName>
</protein>
<dbReference type="PANTHER" id="PTHR36313">
    <property type="entry name" value="ROOT MERISTEM GROWTH FACTOR 2"/>
    <property type="match status" value="1"/>
</dbReference>
<evidence type="ECO:0000313" key="4">
    <source>
        <dbReference type="Proteomes" id="UP000243459"/>
    </source>
</evidence>
<feature type="region of interest" description="Disordered" evidence="1">
    <location>
        <begin position="128"/>
        <end position="148"/>
    </location>
</feature>
<dbReference type="AlphaFoldDB" id="A0A5P1ETM5"/>
<keyword evidence="4" id="KW-1185">Reference proteome</keyword>
<organism evidence="3 4">
    <name type="scientific">Asparagus officinalis</name>
    <name type="common">Garden asparagus</name>
    <dbReference type="NCBI Taxonomy" id="4686"/>
    <lineage>
        <taxon>Eukaryota</taxon>
        <taxon>Viridiplantae</taxon>
        <taxon>Streptophyta</taxon>
        <taxon>Embryophyta</taxon>
        <taxon>Tracheophyta</taxon>
        <taxon>Spermatophyta</taxon>
        <taxon>Magnoliopsida</taxon>
        <taxon>Liliopsida</taxon>
        <taxon>Asparagales</taxon>
        <taxon>Asparagaceae</taxon>
        <taxon>Asparagoideae</taxon>
        <taxon>Asparagus</taxon>
    </lineage>
</organism>
<gene>
    <name evidence="3" type="ORF">A4U43_C05F22410</name>
</gene>
<keyword evidence="2" id="KW-0732">Signal</keyword>
<reference evidence="4" key="1">
    <citation type="journal article" date="2017" name="Nat. Commun.">
        <title>The asparagus genome sheds light on the origin and evolution of a young Y chromosome.</title>
        <authorList>
            <person name="Harkess A."/>
            <person name="Zhou J."/>
            <person name="Xu C."/>
            <person name="Bowers J.E."/>
            <person name="Van der Hulst R."/>
            <person name="Ayyampalayam S."/>
            <person name="Mercati F."/>
            <person name="Riccardi P."/>
            <person name="McKain M.R."/>
            <person name="Kakrana A."/>
            <person name="Tang H."/>
            <person name="Ray J."/>
            <person name="Groenendijk J."/>
            <person name="Arikit S."/>
            <person name="Mathioni S.M."/>
            <person name="Nakano M."/>
            <person name="Shan H."/>
            <person name="Telgmann-Rauber A."/>
            <person name="Kanno A."/>
            <person name="Yue Z."/>
            <person name="Chen H."/>
            <person name="Li W."/>
            <person name="Chen Y."/>
            <person name="Xu X."/>
            <person name="Zhang Y."/>
            <person name="Luo S."/>
            <person name="Chen H."/>
            <person name="Gao J."/>
            <person name="Mao Z."/>
            <person name="Pires J.C."/>
            <person name="Luo M."/>
            <person name="Kudrna D."/>
            <person name="Wing R.A."/>
            <person name="Meyers B.C."/>
            <person name="Yi K."/>
            <person name="Kong H."/>
            <person name="Lavrijsen P."/>
            <person name="Sunseri F."/>
            <person name="Falavigna A."/>
            <person name="Ye Y."/>
            <person name="Leebens-Mack J.H."/>
            <person name="Chen G."/>
        </authorList>
    </citation>
    <scope>NUCLEOTIDE SEQUENCE [LARGE SCALE GENOMIC DNA]</scope>
    <source>
        <strain evidence="4">cv. DH0086</strain>
    </source>
</reference>
<name>A0A5P1ETM5_ASPOF</name>
<evidence type="ECO:0000313" key="3">
    <source>
        <dbReference type="EMBL" id="ONK69395.1"/>
    </source>
</evidence>
<dbReference type="PANTHER" id="PTHR36313:SF7">
    <property type="entry name" value="OS09G0474600 PROTEIN"/>
    <property type="match status" value="1"/>
</dbReference>
<dbReference type="InterPro" id="IPR038804">
    <property type="entry name" value="RGF3"/>
</dbReference>
<feature type="chain" id="PRO_5024280043" evidence="2">
    <location>
        <begin position="26"/>
        <end position="183"/>
    </location>
</feature>
<evidence type="ECO:0000256" key="1">
    <source>
        <dbReference type="SAM" id="MobiDB-lite"/>
    </source>
</evidence>
<dbReference type="EMBL" id="CM007385">
    <property type="protein sequence ID" value="ONK69395.1"/>
    <property type="molecule type" value="Genomic_DNA"/>
</dbReference>
<sequence>MMCLRFTSVALWLLLSLASLRDSIAINHQEIDALASSHHAIELNKKELQVEAEAEVVTRRKIMLRGRKMGAKDEMKKEKITGAINPSVGKCEDINGGKGEYSKLECDLKTQDNFSSMHKLEAFEPENFPNAEQNESSAAKVSPAESTEDELYNLLNEDYTRGHKKSPIHNLQTLKDSDIVGVP</sequence>
<dbReference type="GO" id="GO:0008083">
    <property type="term" value="F:growth factor activity"/>
    <property type="evidence" value="ECO:0007669"/>
    <property type="project" value="InterPro"/>
</dbReference>
<dbReference type="Gramene" id="ONK69395">
    <property type="protein sequence ID" value="ONK69395"/>
    <property type="gene ID" value="A4U43_C05F22410"/>
</dbReference>
<dbReference type="GO" id="GO:0010082">
    <property type="term" value="P:regulation of root meristem growth"/>
    <property type="evidence" value="ECO:0007669"/>
    <property type="project" value="InterPro"/>
</dbReference>
<feature type="signal peptide" evidence="2">
    <location>
        <begin position="1"/>
        <end position="25"/>
    </location>
</feature>